<evidence type="ECO:0000256" key="8">
    <source>
        <dbReference type="SAM" id="Phobius"/>
    </source>
</evidence>
<feature type="domain" description="ABC transporter" evidence="9">
    <location>
        <begin position="1134"/>
        <end position="1342"/>
    </location>
</feature>
<dbReference type="Gene3D" id="1.20.1560.10">
    <property type="entry name" value="ABC transporter type 1, transmembrane domain"/>
    <property type="match status" value="2"/>
</dbReference>
<comment type="subcellular location">
    <subcellularLocation>
        <location evidence="1">Membrane</location>
    </subcellularLocation>
</comment>
<feature type="transmembrane region" description="Helical" evidence="8">
    <location>
        <begin position="467"/>
        <end position="487"/>
    </location>
</feature>
<feature type="transmembrane region" description="Helical" evidence="8">
    <location>
        <begin position="61"/>
        <end position="79"/>
    </location>
</feature>
<evidence type="ECO:0008006" key="13">
    <source>
        <dbReference type="Google" id="ProtNLM"/>
    </source>
</evidence>
<keyword evidence="5" id="KW-0067">ATP-binding</keyword>
<keyword evidence="4" id="KW-0547">Nucleotide-binding</keyword>
<evidence type="ECO:0000256" key="4">
    <source>
        <dbReference type="ARBA" id="ARBA00022741"/>
    </source>
</evidence>
<dbReference type="SUPFAM" id="SSF52540">
    <property type="entry name" value="P-loop containing nucleoside triphosphate hydrolases"/>
    <property type="match status" value="2"/>
</dbReference>
<keyword evidence="2" id="KW-0813">Transport</keyword>
<dbReference type="Pfam" id="PF00664">
    <property type="entry name" value="ABC_membrane"/>
    <property type="match status" value="2"/>
</dbReference>
<dbReference type="InterPro" id="IPR027417">
    <property type="entry name" value="P-loop_NTPase"/>
</dbReference>
<dbReference type="PROSITE" id="PS50893">
    <property type="entry name" value="ABC_TRANSPORTER_2"/>
    <property type="match status" value="2"/>
</dbReference>
<sequence>MDPVRWWCGNQPSRAGDFLAPLHLDRCVRTTLCIASGWKFGILGLGAYVGHTCKSPATPRSAYVVLGASLMNAAFGAFYLASHAPLSPSHVYAGTLCLVEGLHTATILWLHPAAGRAFRYLFLLDALVRLLALPDVVHAPISSYAAVLVVDSAVLLSKAAFAASLPRTRRPSTPERAASLLSRLLFTWIWPVLSTGTEADLPPLHPQDAAAGLYQRFTRSLRGHPDRNLLGHLHATCWQPFYAAAALLVLSTTGHLLTPFALQRLLEALDSAAPAHGLRWATALTAAVATKALFEHQFWAAGVRCGLHTRSLLQQHVLRKALLLSASARRAYTPGAVANLLAMDAAKLADATVVCALHWDTWSAAVAVAVAVAALWRLLGAAMGVWLLGQLLYVPVAVAVGRQLKGASARHQARRDARAAALAAALAAPKTLKGAGFEAAVLAATTRARDAELAALRAKQRCQAANASALAGLQLLAPLATFAVAVVVRPLDAPTTFAALAWFATAAAPLVRLPQVIAKLLDASVSLGRLERFFSAEERAPPSPVPPTTPIGAIDLRDAAVRWAHEAPPVLRHLSIAVPPGGVVRLEGPMGSGKSTFLELFLRLPVVAGTVVVHGDVAYCPQSPWILDVSVRDNIVLGQPWDRRWYETALAICALADDIARWPGGDRMAAGDNGAALSGGQKQRVSLARAIYARRDILLVDDIFASLDSRVAARVLASLLGHPAFAHVTKLLVLHPSVVLPPSVVTHLRLEKDVRHGHATVVRATERNAAGADAVAVASGAIDAPSQATAAPPLTRQTAHSVEPSDLEASPAVGVWRAYIDALVPWRDLAVYLALLVLEHAGLAGTTWALARWATTAAPPWTYVGLCVGTCVAGTAQRWLFVDLGLRGGRQLHASLVVALLQAPLTFLERQSAGAVLSRCVKDVSAVDEALPATLAALGTQAPAVVATIIAVAVAAPVALVAVAVLAWPYAALYRLYRGPGRALQRRERAARGPVLAWATQAITGHASVAAYGPSAVLSAFEARVDAAVQATWLATVANQWVTVWLDALGTAVVLALAVATTLLRANGALSMATASLVLVYAVQLPARMGWTIKLFAGIDLESVSIARVLELTAAAQPPDWPARAPRPLRDASVQLVNLGLAYPGVPGRVLDAISLTVPSGAKVAIIGRTGAGKSSLAQAIVGLSPYDGTVLLGGVSLVDLAAEQLLAIVGYVPQDAVLLGDTLRDALSVPGATDPAMWAVLRRVGMADRVRRLDMPLDRAPWSAGERQLLSLARALLRDANVLVCDEATAHVDAATHARVLDVVIRLPGVTVLMVTHRVEDLGAFDLVVELEQGRLVRVTAPG</sequence>
<feature type="transmembrane region" description="Helical" evidence="8">
    <location>
        <begin position="944"/>
        <end position="974"/>
    </location>
</feature>
<feature type="transmembrane region" description="Helical" evidence="8">
    <location>
        <begin position="91"/>
        <end position="110"/>
    </location>
</feature>
<dbReference type="GO" id="GO:0016020">
    <property type="term" value="C:membrane"/>
    <property type="evidence" value="ECO:0007669"/>
    <property type="project" value="UniProtKB-SubCell"/>
</dbReference>
<accession>A0A1V9ZFV9</accession>
<dbReference type="InterPro" id="IPR036640">
    <property type="entry name" value="ABC1_TM_sf"/>
</dbReference>
<feature type="domain" description="ABC transmembrane type-1" evidence="10">
    <location>
        <begin position="861"/>
        <end position="1101"/>
    </location>
</feature>
<dbReference type="EMBL" id="JNBR01000126">
    <property type="protein sequence ID" value="OQR96884.1"/>
    <property type="molecule type" value="Genomic_DNA"/>
</dbReference>
<dbReference type="InterPro" id="IPR011527">
    <property type="entry name" value="ABC1_TM_dom"/>
</dbReference>
<evidence type="ECO:0000256" key="7">
    <source>
        <dbReference type="ARBA" id="ARBA00023136"/>
    </source>
</evidence>
<keyword evidence="7 8" id="KW-0472">Membrane</keyword>
<dbReference type="Proteomes" id="UP000243579">
    <property type="component" value="Unassembled WGS sequence"/>
</dbReference>
<gene>
    <name evidence="11" type="ORF">ACHHYP_13164</name>
</gene>
<feature type="transmembrane region" description="Helical" evidence="8">
    <location>
        <begin position="362"/>
        <end position="379"/>
    </location>
</feature>
<reference evidence="11 12" key="1">
    <citation type="journal article" date="2014" name="Genome Biol. Evol.">
        <title>The secreted proteins of Achlya hypogyna and Thraustotheca clavata identify the ancestral oomycete secretome and reveal gene acquisitions by horizontal gene transfer.</title>
        <authorList>
            <person name="Misner I."/>
            <person name="Blouin N."/>
            <person name="Leonard G."/>
            <person name="Richards T.A."/>
            <person name="Lane C.E."/>
        </authorList>
    </citation>
    <scope>NUCLEOTIDE SEQUENCE [LARGE SCALE GENOMIC DNA]</scope>
    <source>
        <strain evidence="11 12">ATCC 48635</strain>
    </source>
</reference>
<dbReference type="InterPro" id="IPR003439">
    <property type="entry name" value="ABC_transporter-like_ATP-bd"/>
</dbReference>
<dbReference type="STRING" id="1202772.A0A1V9ZFV9"/>
<dbReference type="PANTHER" id="PTHR24223">
    <property type="entry name" value="ATP-BINDING CASSETTE SUB-FAMILY C"/>
    <property type="match status" value="1"/>
</dbReference>
<dbReference type="GO" id="GO:0016887">
    <property type="term" value="F:ATP hydrolysis activity"/>
    <property type="evidence" value="ECO:0007669"/>
    <property type="project" value="InterPro"/>
</dbReference>
<feature type="transmembrane region" description="Helical" evidence="8">
    <location>
        <begin position="28"/>
        <end position="49"/>
    </location>
</feature>
<evidence type="ECO:0000256" key="5">
    <source>
        <dbReference type="ARBA" id="ARBA00022840"/>
    </source>
</evidence>
<dbReference type="InterPro" id="IPR050173">
    <property type="entry name" value="ABC_transporter_C-like"/>
</dbReference>
<dbReference type="SMART" id="SM00382">
    <property type="entry name" value="AAA"/>
    <property type="match status" value="2"/>
</dbReference>
<name>A0A1V9ZFV9_ACHHY</name>
<feature type="domain" description="ABC transporter" evidence="9">
    <location>
        <begin position="556"/>
        <end position="777"/>
    </location>
</feature>
<dbReference type="PROSITE" id="PS00211">
    <property type="entry name" value="ABC_TRANSPORTER_1"/>
    <property type="match status" value="1"/>
</dbReference>
<evidence type="ECO:0000259" key="10">
    <source>
        <dbReference type="PROSITE" id="PS50929"/>
    </source>
</evidence>
<dbReference type="OrthoDB" id="64391at2759"/>
<protein>
    <recommendedName>
        <fullName evidence="13">ATP-binding Cassette (ABC) Superfamily</fullName>
    </recommendedName>
</protein>
<dbReference type="InterPro" id="IPR003593">
    <property type="entry name" value="AAA+_ATPase"/>
</dbReference>
<dbReference type="PROSITE" id="PS50929">
    <property type="entry name" value="ABC_TM1F"/>
    <property type="match status" value="2"/>
</dbReference>
<dbReference type="InterPro" id="IPR017871">
    <property type="entry name" value="ABC_transporter-like_CS"/>
</dbReference>
<feature type="domain" description="ABC transmembrane type-1" evidence="10">
    <location>
        <begin position="243"/>
        <end position="522"/>
    </location>
</feature>
<keyword evidence="3 8" id="KW-0812">Transmembrane</keyword>
<dbReference type="CDD" id="cd03228">
    <property type="entry name" value="ABCC_MRP_Like"/>
    <property type="match status" value="1"/>
</dbReference>
<evidence type="ECO:0000256" key="6">
    <source>
        <dbReference type="ARBA" id="ARBA00022989"/>
    </source>
</evidence>
<keyword evidence="12" id="KW-1185">Reference proteome</keyword>
<evidence type="ECO:0000313" key="11">
    <source>
        <dbReference type="EMBL" id="OQR96884.1"/>
    </source>
</evidence>
<evidence type="ECO:0000259" key="9">
    <source>
        <dbReference type="PROSITE" id="PS50893"/>
    </source>
</evidence>
<dbReference type="GO" id="GO:0005524">
    <property type="term" value="F:ATP binding"/>
    <property type="evidence" value="ECO:0007669"/>
    <property type="project" value="UniProtKB-KW"/>
</dbReference>
<keyword evidence="6 8" id="KW-1133">Transmembrane helix</keyword>
<evidence type="ECO:0000256" key="2">
    <source>
        <dbReference type="ARBA" id="ARBA00022448"/>
    </source>
</evidence>
<comment type="caution">
    <text evidence="11">The sequence shown here is derived from an EMBL/GenBank/DDBJ whole genome shotgun (WGS) entry which is preliminary data.</text>
</comment>
<feature type="transmembrane region" description="Helical" evidence="8">
    <location>
        <begin position="385"/>
        <end position="404"/>
    </location>
</feature>
<dbReference type="Pfam" id="PF00005">
    <property type="entry name" value="ABC_tran"/>
    <property type="match status" value="2"/>
</dbReference>
<evidence type="ECO:0000313" key="12">
    <source>
        <dbReference type="Proteomes" id="UP000243579"/>
    </source>
</evidence>
<evidence type="ECO:0000256" key="3">
    <source>
        <dbReference type="ARBA" id="ARBA00022692"/>
    </source>
</evidence>
<feature type="transmembrane region" description="Helical" evidence="8">
    <location>
        <begin position="1041"/>
        <end position="1064"/>
    </location>
</feature>
<organism evidence="11 12">
    <name type="scientific">Achlya hypogyna</name>
    <name type="common">Oomycete</name>
    <name type="synonym">Protoachlya hypogyna</name>
    <dbReference type="NCBI Taxonomy" id="1202772"/>
    <lineage>
        <taxon>Eukaryota</taxon>
        <taxon>Sar</taxon>
        <taxon>Stramenopiles</taxon>
        <taxon>Oomycota</taxon>
        <taxon>Saprolegniomycetes</taxon>
        <taxon>Saprolegniales</taxon>
        <taxon>Achlyaceae</taxon>
        <taxon>Achlya</taxon>
    </lineage>
</organism>
<dbReference type="SUPFAM" id="SSF90123">
    <property type="entry name" value="ABC transporter transmembrane region"/>
    <property type="match status" value="2"/>
</dbReference>
<proteinExistence type="predicted"/>
<dbReference type="Gene3D" id="3.40.50.300">
    <property type="entry name" value="P-loop containing nucleotide triphosphate hydrolases"/>
    <property type="match status" value="2"/>
</dbReference>
<dbReference type="PANTHER" id="PTHR24223:SF399">
    <property type="entry name" value="ABC TRANSPORTER ATNG"/>
    <property type="match status" value="1"/>
</dbReference>
<evidence type="ECO:0000256" key="1">
    <source>
        <dbReference type="ARBA" id="ARBA00004370"/>
    </source>
</evidence>
<dbReference type="GO" id="GO:0140359">
    <property type="term" value="F:ABC-type transporter activity"/>
    <property type="evidence" value="ECO:0007669"/>
    <property type="project" value="InterPro"/>
</dbReference>